<dbReference type="AlphaFoldDB" id="A0A9P8S4G1"/>
<keyword evidence="1" id="KW-0732">Signal</keyword>
<keyword evidence="3" id="KW-1185">Reference proteome</keyword>
<organism evidence="2 3">
    <name type="scientific">Metarhizium humberi</name>
    <dbReference type="NCBI Taxonomy" id="2596975"/>
    <lineage>
        <taxon>Eukaryota</taxon>
        <taxon>Fungi</taxon>
        <taxon>Dikarya</taxon>
        <taxon>Ascomycota</taxon>
        <taxon>Pezizomycotina</taxon>
        <taxon>Sordariomycetes</taxon>
        <taxon>Hypocreomycetidae</taxon>
        <taxon>Hypocreales</taxon>
        <taxon>Clavicipitaceae</taxon>
        <taxon>Metarhizium</taxon>
    </lineage>
</organism>
<dbReference type="EMBL" id="JACEFI010000019">
    <property type="protein sequence ID" value="KAH0593717.1"/>
    <property type="molecule type" value="Genomic_DNA"/>
</dbReference>
<sequence length="82" mass="7759">MKTIKIVAIAVALSSTAMAGPVAYATCQAACAASLAAGPAAVAIYAACQAACAALLAMPVQLGANGGNSVGKAGQCISTTMN</sequence>
<evidence type="ECO:0000256" key="1">
    <source>
        <dbReference type="SAM" id="SignalP"/>
    </source>
</evidence>
<feature type="signal peptide" evidence="1">
    <location>
        <begin position="1"/>
        <end position="19"/>
    </location>
</feature>
<feature type="chain" id="PRO_5040473875" evidence="1">
    <location>
        <begin position="20"/>
        <end position="82"/>
    </location>
</feature>
<evidence type="ECO:0000313" key="3">
    <source>
        <dbReference type="Proteomes" id="UP000764110"/>
    </source>
</evidence>
<name>A0A9P8S4G1_9HYPO</name>
<reference evidence="2 3" key="1">
    <citation type="submission" date="2020-07" db="EMBL/GenBank/DDBJ databases">
        <title>Metarhizium humberi genome.</title>
        <authorList>
            <person name="Lysoe E."/>
        </authorList>
    </citation>
    <scope>NUCLEOTIDE SEQUENCE [LARGE SCALE GENOMIC DNA]</scope>
    <source>
        <strain evidence="2 3">ESALQ1638</strain>
    </source>
</reference>
<gene>
    <name evidence="2" type="ORF">MHUMG1_08468</name>
</gene>
<evidence type="ECO:0000313" key="2">
    <source>
        <dbReference type="EMBL" id="KAH0593717.1"/>
    </source>
</evidence>
<accession>A0A9P8S4G1</accession>
<dbReference type="Proteomes" id="UP000764110">
    <property type="component" value="Unassembled WGS sequence"/>
</dbReference>
<comment type="caution">
    <text evidence="2">The sequence shown here is derived from an EMBL/GenBank/DDBJ whole genome shotgun (WGS) entry which is preliminary data.</text>
</comment>
<proteinExistence type="predicted"/>
<protein>
    <submittedName>
        <fullName evidence="2">Uncharacterized protein</fullName>
    </submittedName>
</protein>